<dbReference type="SUPFAM" id="SSF57850">
    <property type="entry name" value="RING/U-box"/>
    <property type="match status" value="1"/>
</dbReference>
<dbReference type="InterPro" id="IPR013083">
    <property type="entry name" value="Znf_RING/FYVE/PHD"/>
</dbReference>
<feature type="domain" description="Helicase ATP-binding" evidence="12">
    <location>
        <begin position="474"/>
        <end position="743"/>
    </location>
</feature>
<sequence length="1204" mass="132549">MPPAGLTDTRSDVGAEGDVADPSRPWISDEDNDTGDLLALGGCDLNADDNLSIDFDNLCAFLDSEPPIPPSIQEDVLQANQTEGSFSHEKASPPQYGVSEASFGLPLEGEEHEHSQCTSSRDLDASNFEEGNDSMSPSEASKCRKSFGTSMSPTSNWLSLSTSGYKNSLADSVGCFEYQRLQTQSPETLSSEISVHNSIHGSQHAEPVNNVNLGCNSRQESVQEDGDSLEVTVVSCKDKRSFLSPNHLQQSHAAGFSYFKSVDSCNFGSVHNGVCTNAMLNAARQENNTFSVALDSSNDSDSLQVCFSTKCANENNIHPADHSKISLADPHLFVQNKKQRIAEKDNLLTVPQKQFHFAKGVSQVLPIDVSGHSTDVDVDLDICIIKDISNANYPPRPFVAKKSCVVPPPRGFTDPYYPRTSSSRCQADDEKLTFQIALQDLAQPKSEASPPEGVLAVPLLRHQRIALSWMVQKETHNLQCSGGILADDQGLGKTVSTIALILKERSPSSKSSTIPNKGEFEALNLDEDDEFCKSNYLNQVHPNMLITKVPLKSENVPVRQKGRLAAGTLVVCPTSVLRQWADELRNKVTSEANLTFLVYHGSNRTRDPLELVKYDVVLTTYSIVSMEVPVRSAVDKSDGKGRPETMGTSLDSSAAKKRKDSSRNSKGVNIVDSSLLESTARPLARVGWFRVILDEAQTIKNHRTQVARACWGLRAKRRWCLSGTPIQNAVDDLYSYFRFLKHDPLSVYNSFCSRIKVPIHRDPAIGYRKLQAVLKTVMLRRTKGMLIDGKPIINLPPKTIVLKKVDFSVEERAFYSRLEAESREKFKGYAEAGTVKQNYVNILLMLLRLRQACDHPLLVKGYDSSSVWRSSLEAANKIPRDKQIALLNSLETCLALCSICNDPPEDAVVAVCGHVYCNQCISEHLTGDDNFCPSANCKIKLSAGASVFSKATLESCVLGLPLHDCPEVSEVTELVEANMSSDSSKIKAALEILQSLPTYNDSSSRSGYCMADDTCNSSTKIASVTASDLCSNDKNVCPNSAKCSNASVSEKAIVYSQWTRMLDLLEVRLKRLSIQYRRLDGTMTVVARDKAVKDFNTLPEVTVMIMSLKAASLGLNMVSACHVLLLDLWWNPTTEDQAIDRAHRIGQTRPVTVSRLTVENTVEDRILALQDKKREMVASAFGEDESGSHQTRLTVEDLRYLFRV</sequence>
<gene>
    <name evidence="14" type="ORF">Taro_012571</name>
</gene>
<dbReference type="GO" id="GO:0008270">
    <property type="term" value="F:zinc ion binding"/>
    <property type="evidence" value="ECO:0007669"/>
    <property type="project" value="UniProtKB-KW"/>
</dbReference>
<evidence type="ECO:0000259" key="11">
    <source>
        <dbReference type="PROSITE" id="PS50089"/>
    </source>
</evidence>
<dbReference type="SMART" id="SM00487">
    <property type="entry name" value="DEXDc"/>
    <property type="match status" value="1"/>
</dbReference>
<evidence type="ECO:0000256" key="1">
    <source>
        <dbReference type="ARBA" id="ARBA00008438"/>
    </source>
</evidence>
<feature type="domain" description="Helicase C-terminal" evidence="13">
    <location>
        <begin position="1035"/>
        <end position="1199"/>
    </location>
</feature>
<dbReference type="InterPro" id="IPR017907">
    <property type="entry name" value="Znf_RING_CS"/>
</dbReference>
<feature type="region of interest" description="Disordered" evidence="10">
    <location>
        <begin position="80"/>
        <end position="153"/>
    </location>
</feature>
<keyword evidence="6" id="KW-0347">Helicase</keyword>
<keyword evidence="8" id="KW-0067">ATP-binding</keyword>
<evidence type="ECO:0000256" key="2">
    <source>
        <dbReference type="ARBA" id="ARBA00022723"/>
    </source>
</evidence>
<dbReference type="GO" id="GO:0005634">
    <property type="term" value="C:nucleus"/>
    <property type="evidence" value="ECO:0007669"/>
    <property type="project" value="TreeGrafter"/>
</dbReference>
<dbReference type="GO" id="GO:0005524">
    <property type="term" value="F:ATP binding"/>
    <property type="evidence" value="ECO:0007669"/>
    <property type="project" value="UniProtKB-KW"/>
</dbReference>
<dbReference type="PANTHER" id="PTHR45626">
    <property type="entry name" value="TRANSCRIPTION TERMINATION FACTOR 2-RELATED"/>
    <property type="match status" value="1"/>
</dbReference>
<evidence type="ECO:0000313" key="14">
    <source>
        <dbReference type="EMBL" id="MQL80097.1"/>
    </source>
</evidence>
<dbReference type="InterPro" id="IPR050628">
    <property type="entry name" value="SNF2_RAD54_helicase_TF"/>
</dbReference>
<dbReference type="InterPro" id="IPR001650">
    <property type="entry name" value="Helicase_C-like"/>
</dbReference>
<keyword evidence="15" id="KW-1185">Reference proteome</keyword>
<keyword evidence="5" id="KW-0378">Hydrolase</keyword>
<comment type="caution">
    <text evidence="14">The sequence shown here is derived from an EMBL/GenBank/DDBJ whole genome shotgun (WGS) entry which is preliminary data.</text>
</comment>
<dbReference type="PROSITE" id="PS51192">
    <property type="entry name" value="HELICASE_ATP_BIND_1"/>
    <property type="match status" value="1"/>
</dbReference>
<dbReference type="InterPro" id="IPR038718">
    <property type="entry name" value="SNF2-like_sf"/>
</dbReference>
<feature type="region of interest" description="Disordered" evidence="10">
    <location>
        <begin position="632"/>
        <end position="665"/>
    </location>
</feature>
<evidence type="ECO:0000313" key="15">
    <source>
        <dbReference type="Proteomes" id="UP000652761"/>
    </source>
</evidence>
<dbReference type="Gene3D" id="3.40.50.10810">
    <property type="entry name" value="Tandem AAA-ATPase domain"/>
    <property type="match status" value="3"/>
</dbReference>
<dbReference type="GO" id="GO:0008094">
    <property type="term" value="F:ATP-dependent activity, acting on DNA"/>
    <property type="evidence" value="ECO:0007669"/>
    <property type="project" value="TreeGrafter"/>
</dbReference>
<evidence type="ECO:0000259" key="12">
    <source>
        <dbReference type="PROSITE" id="PS51192"/>
    </source>
</evidence>
<keyword evidence="3" id="KW-0547">Nucleotide-binding</keyword>
<dbReference type="GO" id="GO:0006281">
    <property type="term" value="P:DNA repair"/>
    <property type="evidence" value="ECO:0007669"/>
    <property type="project" value="TreeGrafter"/>
</dbReference>
<dbReference type="InterPro" id="IPR000330">
    <property type="entry name" value="SNF2_N"/>
</dbReference>
<keyword evidence="2" id="KW-0479">Metal-binding</keyword>
<dbReference type="FunFam" id="3.40.50.10810:FF:000068">
    <property type="entry name" value="SNF2 domain-containing protein / helicase domain-containing protein / zinc finger protein-like protein"/>
    <property type="match status" value="1"/>
</dbReference>
<dbReference type="CDD" id="cd18008">
    <property type="entry name" value="DEXDc_SHPRH-like"/>
    <property type="match status" value="1"/>
</dbReference>
<dbReference type="Gene3D" id="3.30.40.10">
    <property type="entry name" value="Zinc/RING finger domain, C3HC4 (zinc finger)"/>
    <property type="match status" value="1"/>
</dbReference>
<dbReference type="Gene3D" id="3.40.50.300">
    <property type="entry name" value="P-loop containing nucleotide triphosphate hydrolases"/>
    <property type="match status" value="1"/>
</dbReference>
<accession>A0A843UD40</accession>
<dbReference type="CDD" id="cd18793">
    <property type="entry name" value="SF2_C_SNF"/>
    <property type="match status" value="1"/>
</dbReference>
<evidence type="ECO:0000256" key="9">
    <source>
        <dbReference type="PROSITE-ProRule" id="PRU00175"/>
    </source>
</evidence>
<dbReference type="Pfam" id="PF00271">
    <property type="entry name" value="Helicase_C"/>
    <property type="match status" value="1"/>
</dbReference>
<dbReference type="InterPro" id="IPR001841">
    <property type="entry name" value="Znf_RING"/>
</dbReference>
<evidence type="ECO:0000256" key="3">
    <source>
        <dbReference type="ARBA" id="ARBA00022741"/>
    </source>
</evidence>
<dbReference type="PROSITE" id="PS00518">
    <property type="entry name" value="ZF_RING_1"/>
    <property type="match status" value="1"/>
</dbReference>
<dbReference type="SUPFAM" id="SSF52540">
    <property type="entry name" value="P-loop containing nucleoside triphosphate hydrolases"/>
    <property type="match status" value="2"/>
</dbReference>
<dbReference type="PANTHER" id="PTHR45626:SF16">
    <property type="entry name" value="ATP-DEPENDENT HELICASE ULS1"/>
    <property type="match status" value="1"/>
</dbReference>
<dbReference type="OrthoDB" id="448448at2759"/>
<comment type="similarity">
    <text evidence="1">Belongs to the SNF2/RAD54 helicase family. RAD16 subfamily.</text>
</comment>
<protein>
    <recommendedName>
        <fullName evidence="16">Helicase-like transcription factor CHR28</fullName>
    </recommendedName>
</protein>
<dbReference type="GO" id="GO:0004386">
    <property type="term" value="F:helicase activity"/>
    <property type="evidence" value="ECO:0007669"/>
    <property type="project" value="UniProtKB-KW"/>
</dbReference>
<feature type="compositionally biased region" description="Basic and acidic residues" evidence="10">
    <location>
        <begin position="633"/>
        <end position="643"/>
    </location>
</feature>
<dbReference type="InterPro" id="IPR014001">
    <property type="entry name" value="Helicase_ATP-bd"/>
</dbReference>
<dbReference type="SMART" id="SM00184">
    <property type="entry name" value="RING"/>
    <property type="match status" value="1"/>
</dbReference>
<dbReference type="Pfam" id="PF00176">
    <property type="entry name" value="SNF2-rel_dom"/>
    <property type="match status" value="1"/>
</dbReference>
<dbReference type="SMART" id="SM00490">
    <property type="entry name" value="HELICc"/>
    <property type="match status" value="1"/>
</dbReference>
<keyword evidence="4 9" id="KW-0863">Zinc-finger</keyword>
<organism evidence="14 15">
    <name type="scientific">Colocasia esculenta</name>
    <name type="common">Wild taro</name>
    <name type="synonym">Arum esculentum</name>
    <dbReference type="NCBI Taxonomy" id="4460"/>
    <lineage>
        <taxon>Eukaryota</taxon>
        <taxon>Viridiplantae</taxon>
        <taxon>Streptophyta</taxon>
        <taxon>Embryophyta</taxon>
        <taxon>Tracheophyta</taxon>
        <taxon>Spermatophyta</taxon>
        <taxon>Magnoliopsida</taxon>
        <taxon>Liliopsida</taxon>
        <taxon>Araceae</taxon>
        <taxon>Aroideae</taxon>
        <taxon>Colocasieae</taxon>
        <taxon>Colocasia</taxon>
    </lineage>
</organism>
<dbReference type="InterPro" id="IPR027417">
    <property type="entry name" value="P-loop_NTPase"/>
</dbReference>
<evidence type="ECO:0000256" key="5">
    <source>
        <dbReference type="ARBA" id="ARBA00022801"/>
    </source>
</evidence>
<reference evidence="14" key="1">
    <citation type="submission" date="2017-07" db="EMBL/GenBank/DDBJ databases">
        <title>Taro Niue Genome Assembly and Annotation.</title>
        <authorList>
            <person name="Atibalentja N."/>
            <person name="Keating K."/>
            <person name="Fields C.J."/>
        </authorList>
    </citation>
    <scope>NUCLEOTIDE SEQUENCE</scope>
    <source>
        <strain evidence="14">Niue_2</strain>
        <tissue evidence="14">Leaf</tissue>
    </source>
</reference>
<proteinExistence type="inferred from homology"/>
<name>A0A843UD40_COLES</name>
<dbReference type="Proteomes" id="UP000652761">
    <property type="component" value="Unassembled WGS sequence"/>
</dbReference>
<evidence type="ECO:0000259" key="13">
    <source>
        <dbReference type="PROSITE" id="PS51194"/>
    </source>
</evidence>
<keyword evidence="7" id="KW-0862">Zinc</keyword>
<evidence type="ECO:0008006" key="16">
    <source>
        <dbReference type="Google" id="ProtNLM"/>
    </source>
</evidence>
<evidence type="ECO:0000256" key="7">
    <source>
        <dbReference type="ARBA" id="ARBA00022833"/>
    </source>
</evidence>
<dbReference type="InterPro" id="IPR049730">
    <property type="entry name" value="SNF2/RAD54-like_C"/>
</dbReference>
<dbReference type="GO" id="GO:0016787">
    <property type="term" value="F:hydrolase activity"/>
    <property type="evidence" value="ECO:0007669"/>
    <property type="project" value="UniProtKB-KW"/>
</dbReference>
<evidence type="ECO:0000256" key="10">
    <source>
        <dbReference type="SAM" id="MobiDB-lite"/>
    </source>
</evidence>
<dbReference type="PROSITE" id="PS50089">
    <property type="entry name" value="ZF_RING_2"/>
    <property type="match status" value="1"/>
</dbReference>
<evidence type="ECO:0000256" key="4">
    <source>
        <dbReference type="ARBA" id="ARBA00022771"/>
    </source>
</evidence>
<dbReference type="Pfam" id="PF00097">
    <property type="entry name" value="zf-C3HC4"/>
    <property type="match status" value="1"/>
</dbReference>
<feature type="domain" description="RING-type" evidence="11">
    <location>
        <begin position="897"/>
        <end position="933"/>
    </location>
</feature>
<evidence type="ECO:0000256" key="8">
    <source>
        <dbReference type="ARBA" id="ARBA00022840"/>
    </source>
</evidence>
<dbReference type="EMBL" id="NMUH01000490">
    <property type="protein sequence ID" value="MQL80097.1"/>
    <property type="molecule type" value="Genomic_DNA"/>
</dbReference>
<dbReference type="AlphaFoldDB" id="A0A843UD40"/>
<dbReference type="InterPro" id="IPR018957">
    <property type="entry name" value="Znf_C3HC4_RING-type"/>
</dbReference>
<dbReference type="PROSITE" id="PS51194">
    <property type="entry name" value="HELICASE_CTER"/>
    <property type="match status" value="1"/>
</dbReference>
<feature type="region of interest" description="Disordered" evidence="10">
    <location>
        <begin position="1"/>
        <end position="31"/>
    </location>
</feature>
<evidence type="ECO:0000256" key="6">
    <source>
        <dbReference type="ARBA" id="ARBA00022806"/>
    </source>
</evidence>